<protein>
    <recommendedName>
        <fullName evidence="3">YncE family protein</fullName>
    </recommendedName>
</protein>
<proteinExistence type="predicted"/>
<evidence type="ECO:0000313" key="2">
    <source>
        <dbReference type="Proteomes" id="UP001500929"/>
    </source>
</evidence>
<evidence type="ECO:0008006" key="3">
    <source>
        <dbReference type="Google" id="ProtNLM"/>
    </source>
</evidence>
<organism evidence="1 2">
    <name type="scientific">Herbiconiux moechotypicola</name>
    <dbReference type="NCBI Taxonomy" id="637393"/>
    <lineage>
        <taxon>Bacteria</taxon>
        <taxon>Bacillati</taxon>
        <taxon>Actinomycetota</taxon>
        <taxon>Actinomycetes</taxon>
        <taxon>Micrococcales</taxon>
        <taxon>Microbacteriaceae</taxon>
        <taxon>Herbiconiux</taxon>
    </lineage>
</organism>
<sequence length="320" mass="33300">MKTRSTMPALILAVATAGLLLVGGGTAAHASIPMVMLPGVASTDQVAVDSPLHRVFVLGDSSARPSSRVLSIIDSRTDTAVGGSLSAPGADFLATDPVGHRVYLVDGDAGTLQIVDARTGATISGPTRVGESLGAIAVDPFAERVFVTDTRHRLHVLGRDGLPVRAPVSIPDSGTNLTVDYMRSKVYVPLDRGGVSVYDESLDRVTTTIATAAPVTDLVADPLAHSVAIATPGGLSTIDTTIDTIVFAAPLPATPSRSIGVDIVSHVYYVTGDDDTVFAFQGSELTRLSWDDAGSMGVDYLLHKIYAAQLGKPWVTVVTR</sequence>
<dbReference type="InterPro" id="IPR051200">
    <property type="entry name" value="Host-pathogen_enzymatic-act"/>
</dbReference>
<dbReference type="Proteomes" id="UP001500929">
    <property type="component" value="Unassembled WGS sequence"/>
</dbReference>
<dbReference type="Gene3D" id="2.130.10.10">
    <property type="entry name" value="YVTN repeat-like/Quinoprotein amine dehydrogenase"/>
    <property type="match status" value="1"/>
</dbReference>
<dbReference type="InterPro" id="IPR011044">
    <property type="entry name" value="Quino_amine_DH_bsu"/>
</dbReference>
<evidence type="ECO:0000313" key="1">
    <source>
        <dbReference type="EMBL" id="GAA2232926.1"/>
    </source>
</evidence>
<reference evidence="2" key="1">
    <citation type="journal article" date="2019" name="Int. J. Syst. Evol. Microbiol.">
        <title>The Global Catalogue of Microorganisms (GCM) 10K type strain sequencing project: providing services to taxonomists for standard genome sequencing and annotation.</title>
        <authorList>
            <consortium name="The Broad Institute Genomics Platform"/>
            <consortium name="The Broad Institute Genome Sequencing Center for Infectious Disease"/>
            <person name="Wu L."/>
            <person name="Ma J."/>
        </authorList>
    </citation>
    <scope>NUCLEOTIDE SEQUENCE [LARGE SCALE GENOMIC DNA]</scope>
    <source>
        <strain evidence="2">JCM 16117</strain>
    </source>
</reference>
<dbReference type="PANTHER" id="PTHR47197">
    <property type="entry name" value="PROTEIN NIRF"/>
    <property type="match status" value="1"/>
</dbReference>
<name>A0ABP5QDU0_9MICO</name>
<dbReference type="EMBL" id="BAAAQY010000004">
    <property type="protein sequence ID" value="GAA2232926.1"/>
    <property type="molecule type" value="Genomic_DNA"/>
</dbReference>
<keyword evidence="2" id="KW-1185">Reference proteome</keyword>
<dbReference type="RefSeq" id="WP_259479233.1">
    <property type="nucleotide sequence ID" value="NZ_BAAAQY010000004.1"/>
</dbReference>
<dbReference type="PANTHER" id="PTHR47197:SF3">
    <property type="entry name" value="DIHYDRO-HEME D1 DEHYDROGENASE"/>
    <property type="match status" value="1"/>
</dbReference>
<gene>
    <name evidence="1" type="ORF">GCM10009851_17480</name>
</gene>
<dbReference type="SUPFAM" id="SSF50969">
    <property type="entry name" value="YVTN repeat-like/Quinoprotein amine dehydrogenase"/>
    <property type="match status" value="1"/>
</dbReference>
<comment type="caution">
    <text evidence="1">The sequence shown here is derived from an EMBL/GenBank/DDBJ whole genome shotgun (WGS) entry which is preliminary data.</text>
</comment>
<dbReference type="InterPro" id="IPR015943">
    <property type="entry name" value="WD40/YVTN_repeat-like_dom_sf"/>
</dbReference>
<accession>A0ABP5QDU0</accession>